<dbReference type="Proteomes" id="UP000607645">
    <property type="component" value="Unassembled WGS sequence"/>
</dbReference>
<name>A0A8J6MC42_9FIRM</name>
<dbReference type="EMBL" id="JACOPQ010000002">
    <property type="protein sequence ID" value="MBC5735889.1"/>
    <property type="molecule type" value="Genomic_DNA"/>
</dbReference>
<organism evidence="1 2">
    <name type="scientific">Lawsonibacter faecis</name>
    <dbReference type="NCBI Taxonomy" id="2763052"/>
    <lineage>
        <taxon>Bacteria</taxon>
        <taxon>Bacillati</taxon>
        <taxon>Bacillota</taxon>
        <taxon>Clostridia</taxon>
        <taxon>Eubacteriales</taxon>
        <taxon>Oscillospiraceae</taxon>
        <taxon>Lawsonibacter</taxon>
    </lineage>
</organism>
<dbReference type="RefSeq" id="WP_155146382.1">
    <property type="nucleotide sequence ID" value="NZ_JACOPQ010000002.1"/>
</dbReference>
<protein>
    <submittedName>
        <fullName evidence="1">DUF3788 domain-containing protein</fullName>
    </submittedName>
</protein>
<comment type="caution">
    <text evidence="1">The sequence shown here is derived from an EMBL/GenBank/DDBJ whole genome shotgun (WGS) entry which is preliminary data.</text>
</comment>
<dbReference type="AlphaFoldDB" id="A0A8J6MC42"/>
<evidence type="ECO:0000313" key="2">
    <source>
        <dbReference type="Proteomes" id="UP000607645"/>
    </source>
</evidence>
<evidence type="ECO:0000313" key="1">
    <source>
        <dbReference type="EMBL" id="MBC5735889.1"/>
    </source>
</evidence>
<gene>
    <name evidence="1" type="ORF">H8S62_02530</name>
</gene>
<sequence>MEWSALYPRSRQPDLSGIGSYINTPLWDELRRHMEQDWGLSPCVGFSGCSMAAGWNVKYRKSGRNLFTCYPGHGFFTALVVVSERQDPEVQLLRQTWSPYTQKLFDETGCYRDGRWLMVEVTSPEILEDLKTLIRLRAQK</sequence>
<keyword evidence="2" id="KW-1185">Reference proteome</keyword>
<accession>A0A8J6MC42</accession>
<dbReference type="InterPro" id="IPR024265">
    <property type="entry name" value="DUF3788"/>
</dbReference>
<proteinExistence type="predicted"/>
<reference evidence="1" key="1">
    <citation type="submission" date="2020-08" db="EMBL/GenBank/DDBJ databases">
        <title>Genome public.</title>
        <authorList>
            <person name="Liu C."/>
            <person name="Sun Q."/>
        </authorList>
    </citation>
    <scope>NUCLEOTIDE SEQUENCE</scope>
    <source>
        <strain evidence="1">NSJ-52</strain>
    </source>
</reference>
<dbReference type="Pfam" id="PF12663">
    <property type="entry name" value="DUF3788"/>
    <property type="match status" value="1"/>
</dbReference>